<dbReference type="OrthoDB" id="8958406at2759"/>
<evidence type="ECO:0000256" key="1">
    <source>
        <dbReference type="SAM" id="MobiDB-lite"/>
    </source>
</evidence>
<feature type="region of interest" description="Disordered" evidence="1">
    <location>
        <begin position="196"/>
        <end position="220"/>
    </location>
</feature>
<feature type="compositionally biased region" description="Polar residues" evidence="1">
    <location>
        <begin position="199"/>
        <end position="220"/>
    </location>
</feature>
<dbReference type="RefSeq" id="XP_026068506.1">
    <property type="nucleotide sequence ID" value="XM_026212721.1"/>
</dbReference>
<dbReference type="KEGG" id="caua:113049998"/>
<dbReference type="GeneID" id="113049998"/>
<protein>
    <submittedName>
        <fullName evidence="3">Uncharacterized protein LOC113049998</fullName>
    </submittedName>
</protein>
<gene>
    <name evidence="3" type="primary">LOC113049998</name>
</gene>
<organism evidence="2 3">
    <name type="scientific">Carassius auratus</name>
    <name type="common">Goldfish</name>
    <dbReference type="NCBI Taxonomy" id="7957"/>
    <lineage>
        <taxon>Eukaryota</taxon>
        <taxon>Metazoa</taxon>
        <taxon>Chordata</taxon>
        <taxon>Craniata</taxon>
        <taxon>Vertebrata</taxon>
        <taxon>Euteleostomi</taxon>
        <taxon>Actinopterygii</taxon>
        <taxon>Neopterygii</taxon>
        <taxon>Teleostei</taxon>
        <taxon>Ostariophysi</taxon>
        <taxon>Cypriniformes</taxon>
        <taxon>Cyprinidae</taxon>
        <taxon>Cyprininae</taxon>
        <taxon>Carassius</taxon>
    </lineage>
</organism>
<name>A0A6P6K9E1_CARAU</name>
<evidence type="ECO:0000313" key="3">
    <source>
        <dbReference type="RefSeq" id="XP_026068506.1"/>
    </source>
</evidence>
<reference evidence="3" key="1">
    <citation type="submission" date="2025-08" db="UniProtKB">
        <authorList>
            <consortium name="RefSeq"/>
        </authorList>
    </citation>
    <scope>IDENTIFICATION</scope>
    <source>
        <strain evidence="3">Wakin</strain>
        <tissue evidence="3">Muscle</tissue>
    </source>
</reference>
<dbReference type="InterPro" id="IPR012340">
    <property type="entry name" value="NA-bd_OB-fold"/>
</dbReference>
<dbReference type="AlphaFoldDB" id="A0A6P6K9E1"/>
<keyword evidence="2" id="KW-1185">Reference proteome</keyword>
<sequence>MKKRSYDVADKTHGIALCVWGVETFQIGKCYYLTNVSVRQFGGETSISTTAQSKVTLLDVDMEVHGVANNLKVFEGQLITAEVKVEYLCPKQHVLLNVNLDTAITRCQQCGAYCKTAAVAALLRTRVTIEDLTGKMTEFVLRQLLNLGTERFFETDLLVSKLLAEDRIQLTGRGNRITAAAFLPPSNLSTNEMDRATDSGPTASCSTTVLPPSNLSTNEMDQATDSDDLMLEEFFRSEIGEELDSVNQKETEEVEVDGKGNITDCKRKEECVEGTLEEKVKVTACPKPGKFDRTLKYPGKTGKK</sequence>
<proteinExistence type="predicted"/>
<dbReference type="Proteomes" id="UP000515129">
    <property type="component" value="Chromosome 30"/>
</dbReference>
<evidence type="ECO:0000313" key="2">
    <source>
        <dbReference type="Proteomes" id="UP000515129"/>
    </source>
</evidence>
<dbReference type="SUPFAM" id="SSF50249">
    <property type="entry name" value="Nucleic acid-binding proteins"/>
    <property type="match status" value="1"/>
</dbReference>
<accession>A0A6P6K9E1</accession>
<dbReference type="Gene3D" id="2.40.50.140">
    <property type="entry name" value="Nucleic acid-binding proteins"/>
    <property type="match status" value="1"/>
</dbReference>